<dbReference type="EMBL" id="LR134473">
    <property type="protein sequence ID" value="VEI02889.1"/>
    <property type="molecule type" value="Genomic_DNA"/>
</dbReference>
<proteinExistence type="predicted"/>
<dbReference type="STRING" id="1122997.GCA_000425285_01889"/>
<dbReference type="AlphaFoldDB" id="A0A3S4VIQ1"/>
<name>A0A3S4VIQ1_9ACTN</name>
<keyword evidence="5" id="KW-1185">Reference proteome</keyword>
<keyword evidence="2" id="KW-1133">Transmembrane helix</keyword>
<feature type="region of interest" description="Disordered" evidence="1">
    <location>
        <begin position="1"/>
        <end position="30"/>
    </location>
</feature>
<feature type="transmembrane region" description="Helical" evidence="2">
    <location>
        <begin position="40"/>
        <end position="61"/>
    </location>
</feature>
<feature type="transmembrane region" description="Helical" evidence="2">
    <location>
        <begin position="157"/>
        <end position="176"/>
    </location>
</feature>
<evidence type="ECO:0000256" key="1">
    <source>
        <dbReference type="SAM" id="MobiDB-lite"/>
    </source>
</evidence>
<dbReference type="OrthoDB" id="3734164at2"/>
<accession>A0A3S4VIQ1</accession>
<protein>
    <submittedName>
        <fullName evidence="4">Protein of uncharacterized function (DUF1648)</fullName>
    </submittedName>
</protein>
<evidence type="ECO:0000313" key="4">
    <source>
        <dbReference type="EMBL" id="VEI02889.1"/>
    </source>
</evidence>
<dbReference type="RefSeq" id="WP_051238429.1">
    <property type="nucleotide sequence ID" value="NZ_LR134473.1"/>
</dbReference>
<feature type="transmembrane region" description="Helical" evidence="2">
    <location>
        <begin position="212"/>
        <end position="231"/>
    </location>
</feature>
<reference evidence="4 5" key="1">
    <citation type="submission" date="2018-12" db="EMBL/GenBank/DDBJ databases">
        <authorList>
            <consortium name="Pathogen Informatics"/>
        </authorList>
    </citation>
    <scope>NUCLEOTIDE SEQUENCE [LARGE SCALE GENOMIC DNA]</scope>
    <source>
        <strain evidence="4 5">NCTC13652</strain>
    </source>
</reference>
<keyword evidence="2" id="KW-0472">Membrane</keyword>
<feature type="transmembrane region" description="Helical" evidence="2">
    <location>
        <begin position="116"/>
        <end position="137"/>
    </location>
</feature>
<organism evidence="4 5">
    <name type="scientific">Acidipropionibacterium jensenii</name>
    <dbReference type="NCBI Taxonomy" id="1749"/>
    <lineage>
        <taxon>Bacteria</taxon>
        <taxon>Bacillati</taxon>
        <taxon>Actinomycetota</taxon>
        <taxon>Actinomycetes</taxon>
        <taxon>Propionibacteriales</taxon>
        <taxon>Propionibacteriaceae</taxon>
        <taxon>Acidipropionibacterium</taxon>
    </lineage>
</organism>
<evidence type="ECO:0000313" key="5">
    <source>
        <dbReference type="Proteomes" id="UP000277858"/>
    </source>
</evidence>
<feature type="transmembrane region" description="Helical" evidence="2">
    <location>
        <begin position="237"/>
        <end position="258"/>
    </location>
</feature>
<keyword evidence="2" id="KW-0812">Transmembrane</keyword>
<sequence length="351" mass="36205">MNSTSRPNAFPDSGTPPHDPGAQGPDPTDEPWRRRARLTVLLSAASGIVLLAIAAVLAWSWRADLPDPVASHWGTGGSPDGFSSQGSLLATTSLVGLGCVVLFSAIGLFSGRAASTLRITAASTVWICGLLAILIAGSLAGQRGLTDAHQARGMDGVLLLALLAPLVPAVLAALLIPADRRQPATGAVPASAPRVSLGASTRAVWLRRTSGGPGLLVSIAGVLVIVVASIITRMPVLLALAALLALLFATMFAFRVTVDSAGIEIRSALGWPRTRIGAAEVERAEAIHVSPFRDFGGWGWRVNHSGRTGIVLRSGPGLLVEQSGGWSLVVTIEDAEEGAALLNTMAARARS</sequence>
<feature type="transmembrane region" description="Helical" evidence="2">
    <location>
        <begin position="88"/>
        <end position="109"/>
    </location>
</feature>
<evidence type="ECO:0000256" key="2">
    <source>
        <dbReference type="SAM" id="Phobius"/>
    </source>
</evidence>
<dbReference type="Pfam" id="PF07853">
    <property type="entry name" value="DUF1648"/>
    <property type="match status" value="1"/>
</dbReference>
<dbReference type="InterPro" id="IPR012867">
    <property type="entry name" value="DUF1648"/>
</dbReference>
<gene>
    <name evidence="4" type="ORF">NCTC13652_01083</name>
</gene>
<feature type="domain" description="DUF1648" evidence="3">
    <location>
        <begin position="49"/>
        <end position="89"/>
    </location>
</feature>
<dbReference type="Proteomes" id="UP000277858">
    <property type="component" value="Chromosome"/>
</dbReference>
<evidence type="ECO:0000259" key="3">
    <source>
        <dbReference type="Pfam" id="PF07853"/>
    </source>
</evidence>